<feature type="region of interest" description="Disordered" evidence="1">
    <location>
        <begin position="1436"/>
        <end position="1476"/>
    </location>
</feature>
<feature type="region of interest" description="Disordered" evidence="1">
    <location>
        <begin position="1"/>
        <end position="40"/>
    </location>
</feature>
<dbReference type="SUPFAM" id="SSF81383">
    <property type="entry name" value="F-box domain"/>
    <property type="match status" value="1"/>
</dbReference>
<feature type="compositionally biased region" description="Low complexity" evidence="1">
    <location>
        <begin position="316"/>
        <end position="329"/>
    </location>
</feature>
<feature type="compositionally biased region" description="Low complexity" evidence="1">
    <location>
        <begin position="985"/>
        <end position="1003"/>
    </location>
</feature>
<feature type="compositionally biased region" description="Basic and acidic residues" evidence="1">
    <location>
        <begin position="974"/>
        <end position="983"/>
    </location>
</feature>
<feature type="domain" description="F-box" evidence="2">
    <location>
        <begin position="69"/>
        <end position="109"/>
    </location>
</feature>
<gene>
    <name evidence="3" type="ORF">PDIGIT_LOCUS5229</name>
</gene>
<sequence>MEDRESSTASSIDFYDSEKKPDNHLESVPSDAGAVERKADDILSVEEKKRRLASSSPSTPCNLKPCAGLPPEVWQHIFLFCSLHDLGRLLQVNRSFHSYLTDVSSVSFSDPNPGSLHLLKSSESIWAFVRNTLPVKPPKPPRGFSELQVWQLVWSKRCQFCRRLSSFIPGDKIWQKGPSTCGVRTIWPFGIKSCGPCLMDQSQTDASLLFSSASALRPALPFALITSDHHYVPAYTLQAATTPPGLEISKFYYKKHVEDIEKELKDALSLGSGAAEEWSKGLEARGIECMRVVEQWERWEVKYQWWTTHHGPKQATSAALDLSSTASTLPEKPKSPARQPSSPVIHSPVPTATPSRFVQSRPPTIPHQYTPQPGPTSGGQSMRGNLHEANEAKANRKADIERRCQDINPPIPPNVLRHMDSFKAALQISQPMTEHAWSVLEPRLLAQLPAAQQAEADHVARAASVSKLPERRPPEVNSKEAKEVMDREWDETQQPVREKLSVTADEYINRTWDQGRTVTYENSPKFAVDLLVYVRLKYYSDAEKAVPASTWDTKFTPENINASSRPKLVLENMKWVYDNKVKPLTEQYRKEIFLCYRCESNYKYYGFEGVIQHYGAKHTNAFSVGNVVVAWREAEWPAETPFHPDPISVKHAYHATPNPSSHAGYGAYYGGYSRAGTSTPHTQAHLPQVSPGPYHYAGHYNGPFAPPQIRSSVTPGYDYNNQAYGVPMDSYQYQSMAPPTGYGPPGNGYLASSSMPIPTMTGSLPANHRQDDILHRPEESDHRTGLYDKQVSTIISEAQDIWKQMSGIKGLPNSLRIYVVLQGVISKFHLEFNHEPDLNHFIDAFSNNETPRALRYAPGLSCKTCQEDSSHHHHPTQEERRTYTALSMFSHFRSHHSNGQFSSYASGQARNTLDWKEDMIELPSDRFISGLIHAPGMDDEKLRMIATVFPALFPTPLPKIGSVDGHTVALPEKMASKEPKSSLKGEASGIPSESSGPSSLASPYTGSPRTGKPTPNEYDPQQPALSGLGHQVAAQTNRRGSYWGSSPPMERKSRSYADQSYYLPRDPLSREILHPGEIPEFQSNQRRYRETRPYHEDFHERQSLYRGHDEAFYRPGEDHGLTYPRNGLHASDYRPSSRQFRHPEAARYSVSDARYVGESRGQNINLSEEKLAADQVLEDFVPSRPSTNEQLDVRDKPLLEPDLDDGSRYSPPPVNTANAGGVTDQHRLSDTAQPPPPSTVSNGSRYEEGRPARRPILTPDSARGSRRPGPQRPRDRQHGGAPSRYYRYMSVARDEPYSRGASISRSQSKRYEEQRRRIDEQETPQPTADREQPYSRDHSVERAPTDDNTFHGRPVPREYVSVQDRPYPLPSPRYRYSRYSEESRGPAPVFVDDHGYPFQEYEIVRIPREPQPARGSYAPHSPTRYMEHEPEDVRYIPVSYDPPYSHRYDGGTQRVYYDERERHPGTRRPTYTSETAYEPALPEIKVEAIAPVTEAP</sequence>
<dbReference type="InterPro" id="IPR001810">
    <property type="entry name" value="F-box_dom"/>
</dbReference>
<dbReference type="Proteomes" id="UP001152607">
    <property type="component" value="Unassembled WGS sequence"/>
</dbReference>
<feature type="region of interest" description="Disordered" evidence="1">
    <location>
        <begin position="457"/>
        <end position="493"/>
    </location>
</feature>
<feature type="compositionally biased region" description="Basic and acidic residues" evidence="1">
    <location>
        <begin position="1309"/>
        <end position="1320"/>
    </location>
</feature>
<dbReference type="Pfam" id="PF25422">
    <property type="entry name" value="DUF7892"/>
    <property type="match status" value="1"/>
</dbReference>
<feature type="compositionally biased region" description="Basic and acidic residues" evidence="1">
    <location>
        <begin position="1328"/>
        <end position="1350"/>
    </location>
</feature>
<feature type="region of interest" description="Disordered" evidence="1">
    <location>
        <begin position="973"/>
        <end position="1057"/>
    </location>
</feature>
<proteinExistence type="predicted"/>
<dbReference type="Pfam" id="PF00646">
    <property type="entry name" value="F-box"/>
    <property type="match status" value="1"/>
</dbReference>
<reference evidence="3" key="1">
    <citation type="submission" date="2023-01" db="EMBL/GenBank/DDBJ databases">
        <authorList>
            <person name="Van Ghelder C."/>
            <person name="Rancurel C."/>
        </authorList>
    </citation>
    <scope>NUCLEOTIDE SEQUENCE</scope>
    <source>
        <strain evidence="3">CNCM I-4278</strain>
    </source>
</reference>
<feature type="compositionally biased region" description="Basic and acidic residues" evidence="1">
    <location>
        <begin position="468"/>
        <end position="487"/>
    </location>
</feature>
<feature type="compositionally biased region" description="Polar residues" evidence="1">
    <location>
        <begin position="338"/>
        <end position="371"/>
    </location>
</feature>
<evidence type="ECO:0000256" key="1">
    <source>
        <dbReference type="SAM" id="MobiDB-lite"/>
    </source>
</evidence>
<accession>A0A9W4XHK2</accession>
<feature type="region of interest" description="Disordered" evidence="1">
    <location>
        <begin position="1181"/>
        <end position="1366"/>
    </location>
</feature>
<dbReference type="InterPro" id="IPR036047">
    <property type="entry name" value="F-box-like_dom_sf"/>
</dbReference>
<dbReference type="OrthoDB" id="2322499at2759"/>
<organism evidence="3 4">
    <name type="scientific">Periconia digitata</name>
    <dbReference type="NCBI Taxonomy" id="1303443"/>
    <lineage>
        <taxon>Eukaryota</taxon>
        <taxon>Fungi</taxon>
        <taxon>Dikarya</taxon>
        <taxon>Ascomycota</taxon>
        <taxon>Pezizomycotina</taxon>
        <taxon>Dothideomycetes</taxon>
        <taxon>Pleosporomycetidae</taxon>
        <taxon>Pleosporales</taxon>
        <taxon>Massarineae</taxon>
        <taxon>Periconiaceae</taxon>
        <taxon>Periconia</taxon>
    </lineage>
</organism>
<dbReference type="SMART" id="SM00256">
    <property type="entry name" value="FBOX"/>
    <property type="match status" value="1"/>
</dbReference>
<keyword evidence="4" id="KW-1185">Reference proteome</keyword>
<feature type="region of interest" description="Disordered" evidence="1">
    <location>
        <begin position="316"/>
        <end position="384"/>
    </location>
</feature>
<name>A0A9W4XHK2_9PLEO</name>
<dbReference type="InterPro" id="IPR057214">
    <property type="entry name" value="DUF7892"/>
</dbReference>
<dbReference type="CDD" id="cd09917">
    <property type="entry name" value="F-box_SF"/>
    <property type="match status" value="1"/>
</dbReference>
<evidence type="ECO:0000313" key="4">
    <source>
        <dbReference type="Proteomes" id="UP001152607"/>
    </source>
</evidence>
<evidence type="ECO:0000313" key="3">
    <source>
        <dbReference type="EMBL" id="CAI6332198.1"/>
    </source>
</evidence>
<protein>
    <recommendedName>
        <fullName evidence="2">F-box domain-containing protein</fullName>
    </recommendedName>
</protein>
<evidence type="ECO:0000259" key="2">
    <source>
        <dbReference type="SMART" id="SM00256"/>
    </source>
</evidence>
<dbReference type="EMBL" id="CAOQHR010000003">
    <property type="protein sequence ID" value="CAI6332198.1"/>
    <property type="molecule type" value="Genomic_DNA"/>
</dbReference>
<feature type="compositionally biased region" description="Basic and acidic residues" evidence="1">
    <location>
        <begin position="16"/>
        <end position="25"/>
    </location>
</feature>
<comment type="caution">
    <text evidence="3">The sequence shown here is derived from an EMBL/GenBank/DDBJ whole genome shotgun (WGS) entry which is preliminary data.</text>
</comment>